<feature type="region of interest" description="Disordered" evidence="3">
    <location>
        <begin position="535"/>
        <end position="554"/>
    </location>
</feature>
<protein>
    <recommendedName>
        <fullName evidence="4">DNA2/NAM7 helicase helicase domain-containing protein</fullName>
    </recommendedName>
</protein>
<dbReference type="InterPro" id="IPR027417">
    <property type="entry name" value="P-loop_NTPase"/>
</dbReference>
<reference evidence="5 6" key="1">
    <citation type="journal article" date="2015" name="Genome Biol. Evol.">
        <title>Comparative Genomics of a Bacterivorous Green Alga Reveals Evolutionary Causalities and Consequences of Phago-Mixotrophic Mode of Nutrition.</title>
        <authorList>
            <person name="Burns J.A."/>
            <person name="Paasch A."/>
            <person name="Narechania A."/>
            <person name="Kim E."/>
        </authorList>
    </citation>
    <scope>NUCLEOTIDE SEQUENCE [LARGE SCALE GENOMIC DNA]</scope>
    <source>
        <strain evidence="5 6">PLY_AMNH</strain>
    </source>
</reference>
<dbReference type="Proteomes" id="UP001190700">
    <property type="component" value="Unassembled WGS sequence"/>
</dbReference>
<evidence type="ECO:0000256" key="3">
    <source>
        <dbReference type="SAM" id="MobiDB-lite"/>
    </source>
</evidence>
<dbReference type="Pfam" id="PF13086">
    <property type="entry name" value="AAA_11"/>
    <property type="match status" value="1"/>
</dbReference>
<evidence type="ECO:0000259" key="4">
    <source>
        <dbReference type="Pfam" id="PF13086"/>
    </source>
</evidence>
<evidence type="ECO:0000313" key="5">
    <source>
        <dbReference type="EMBL" id="KAK3250048.1"/>
    </source>
</evidence>
<organism evidence="5 6">
    <name type="scientific">Cymbomonas tetramitiformis</name>
    <dbReference type="NCBI Taxonomy" id="36881"/>
    <lineage>
        <taxon>Eukaryota</taxon>
        <taxon>Viridiplantae</taxon>
        <taxon>Chlorophyta</taxon>
        <taxon>Pyramimonadophyceae</taxon>
        <taxon>Pyramimonadales</taxon>
        <taxon>Pyramimonadaceae</taxon>
        <taxon>Cymbomonas</taxon>
    </lineage>
</organism>
<feature type="region of interest" description="Disordered" evidence="3">
    <location>
        <begin position="564"/>
        <end position="595"/>
    </location>
</feature>
<dbReference type="GO" id="GO:0004386">
    <property type="term" value="F:helicase activity"/>
    <property type="evidence" value="ECO:0007669"/>
    <property type="project" value="InterPro"/>
</dbReference>
<name>A0AAE0C7V2_9CHLO</name>
<dbReference type="EMBL" id="LGRX02026943">
    <property type="protein sequence ID" value="KAK3250048.1"/>
    <property type="molecule type" value="Genomic_DNA"/>
</dbReference>
<keyword evidence="2" id="KW-0963">Cytoplasm</keyword>
<keyword evidence="6" id="KW-1185">Reference proteome</keyword>
<proteinExistence type="predicted"/>
<gene>
    <name evidence="5" type="ORF">CYMTET_40548</name>
</gene>
<dbReference type="GO" id="GO:0005737">
    <property type="term" value="C:cytoplasm"/>
    <property type="evidence" value="ECO:0007669"/>
    <property type="project" value="UniProtKB-SubCell"/>
</dbReference>
<dbReference type="Gene3D" id="1.25.40.10">
    <property type="entry name" value="Tetratricopeptide repeat domain"/>
    <property type="match status" value="1"/>
</dbReference>
<dbReference type="PANTHER" id="PTHR45418:SF5">
    <property type="entry name" value="BRCA2-INTERACTING PROTEIN-LIKE-RELATED"/>
    <property type="match status" value="1"/>
</dbReference>
<accession>A0AAE0C7V2</accession>
<dbReference type="Gene3D" id="3.40.50.300">
    <property type="entry name" value="P-loop containing nucleotide triphosphate hydrolases"/>
    <property type="match status" value="1"/>
</dbReference>
<evidence type="ECO:0000256" key="1">
    <source>
        <dbReference type="ARBA" id="ARBA00004496"/>
    </source>
</evidence>
<dbReference type="PANTHER" id="PTHR45418">
    <property type="entry name" value="CANCER/TESTIS ANTIGEN 55"/>
    <property type="match status" value="1"/>
</dbReference>
<evidence type="ECO:0000256" key="2">
    <source>
        <dbReference type="ARBA" id="ARBA00022490"/>
    </source>
</evidence>
<sequence length="595" mass="63049">MVQVGGPALNQEQQQAVDDILRGDARGSIYVLFGPPGTGKTITVVNAIVNILAADSTAQVCVCTPAAFAADVVCSKLADLGLQPLHRGGSMVRINDPRRAMNSVKGDVVPFCCFAPKPLVRPIPVSALGPEAARRSGWCEKEERLVQQTMRFRATAAEAFIPLTLAKSCPEGQCTMVLAGDPHQLGPSAHSAAVRAAAADVSLQEAVMAAAGGMPGSRLHAPTARPLWIAGDLGDDDGTPPRACPEVQPELAEATPLDPVIAAATKLKLLEPQASYQDLSFTDAHLRAMQGHAPAKTLKKLKRSWHLGNTAAQGGDHLQALQSYSNAIEIVLKMSDEAPREGRSMFHGVHASLLAARSDVQARRGEHAKGLADAERCVELQPHWGTGYIRSAAALAAAGRLGAAADALRRGLQGHPEHVQFVRLLHCLQGLDSGAARKKPVIAWFHTQSAAKKMTAAEAVASKAVMSHQATSDGKPTVADRAAAAEEEPVEAARGLPCRRTMVTLVRNYRSHPDILHLPSKLFYGGALQAATPEDQLSLPEVSPSPPASSMPQRVDRCCAVPETRPAAPRRPGRPEAHHCARNFPRKGATTAFPQ</sequence>
<dbReference type="InterPro" id="IPR011990">
    <property type="entry name" value="TPR-like_helical_dom_sf"/>
</dbReference>
<comment type="subcellular location">
    <subcellularLocation>
        <location evidence="1">Cytoplasm</location>
    </subcellularLocation>
</comment>
<comment type="caution">
    <text evidence="5">The sequence shown here is derived from an EMBL/GenBank/DDBJ whole genome shotgun (WGS) entry which is preliminary data.</text>
</comment>
<dbReference type="AlphaFoldDB" id="A0AAE0C7V2"/>
<evidence type="ECO:0000313" key="6">
    <source>
        <dbReference type="Proteomes" id="UP001190700"/>
    </source>
</evidence>
<dbReference type="InterPro" id="IPR041677">
    <property type="entry name" value="DNA2/NAM7_AAA_11"/>
</dbReference>
<dbReference type="SUPFAM" id="SSF52540">
    <property type="entry name" value="P-loop containing nucleoside triphosphate hydrolases"/>
    <property type="match status" value="1"/>
</dbReference>
<feature type="domain" description="DNA2/NAM7 helicase helicase" evidence="4">
    <location>
        <begin position="9"/>
        <end position="100"/>
    </location>
</feature>
<dbReference type="SUPFAM" id="SSF48452">
    <property type="entry name" value="TPR-like"/>
    <property type="match status" value="1"/>
</dbReference>